<accession>B6TV26</accession>
<reference evidence="1" key="1">
    <citation type="journal article" date="2009" name="Plant Mol. Biol.">
        <title>Insights into corn genes derived from large-scale cDNA sequencing.</title>
        <authorList>
            <person name="Alexandrov N.N."/>
            <person name="Brover V.V."/>
            <person name="Freidin S."/>
            <person name="Troukhan M.E."/>
            <person name="Tatarinova T.V."/>
            <person name="Zhang H."/>
            <person name="Swaller T.J."/>
            <person name="Lu Y.P."/>
            <person name="Bouck J."/>
            <person name="Flavell R.B."/>
            <person name="Feldmann K.A."/>
        </authorList>
    </citation>
    <scope>NUCLEOTIDE SEQUENCE</scope>
</reference>
<name>B6TV26_MAIZE</name>
<evidence type="ECO:0000313" key="1">
    <source>
        <dbReference type="EMBL" id="ACG40959.1"/>
    </source>
</evidence>
<sequence>MLSSRTKKRTQSNSILSKSSSLLCRSLYPYLATHRNMWKSLGPILRTRNRSSVGTVYTGRYLTHTNTTTEWIAGRLVMKWEKMCGTPLASSVYTNPIPGTLTRPRLGPRPRIHAMDTLLCISNSYRFTVQKCHTYMMRKKAVATTSGTQPPWSIFSMQATK</sequence>
<dbReference type="EMBL" id="BT062642">
    <property type="protein sequence ID" value="ACN27339.1"/>
    <property type="molecule type" value="mRNA"/>
</dbReference>
<organism evidence="1">
    <name type="scientific">Zea mays</name>
    <name type="common">Maize</name>
    <dbReference type="NCBI Taxonomy" id="4577"/>
    <lineage>
        <taxon>Eukaryota</taxon>
        <taxon>Viridiplantae</taxon>
        <taxon>Streptophyta</taxon>
        <taxon>Embryophyta</taxon>
        <taxon>Tracheophyta</taxon>
        <taxon>Spermatophyta</taxon>
        <taxon>Magnoliopsida</taxon>
        <taxon>Liliopsida</taxon>
        <taxon>Poales</taxon>
        <taxon>Poaceae</taxon>
        <taxon>PACMAD clade</taxon>
        <taxon>Panicoideae</taxon>
        <taxon>Andropogonodae</taxon>
        <taxon>Andropogoneae</taxon>
        <taxon>Tripsacinae</taxon>
        <taxon>Zea</taxon>
    </lineage>
</organism>
<dbReference type="AlphaFoldDB" id="B6TV26"/>
<dbReference type="EMBL" id="EU968841">
    <property type="protein sequence ID" value="ACG40959.1"/>
    <property type="molecule type" value="mRNA"/>
</dbReference>
<evidence type="ECO:0000313" key="2">
    <source>
        <dbReference type="EMBL" id="ACN27339.1"/>
    </source>
</evidence>
<reference evidence="2" key="2">
    <citation type="journal article" date="2009" name="PLoS Genet.">
        <title>Sequencing, mapping, and analysis of 27,455 maize full-length cDNAs.</title>
        <authorList>
            <person name="Soderlund C."/>
            <person name="Descour A."/>
            <person name="Kudrna D."/>
            <person name="Bomhoff M."/>
            <person name="Boyd L."/>
            <person name="Currie J."/>
            <person name="Angelova A."/>
            <person name="Collura K."/>
            <person name="Wissotski M."/>
            <person name="Ashley E."/>
            <person name="Morrow D."/>
            <person name="Fernandes J."/>
            <person name="Walbot V."/>
            <person name="Yu Y."/>
        </authorList>
    </citation>
    <scope>NUCLEOTIDE SEQUENCE</scope>
    <source>
        <strain evidence="2">B73</strain>
    </source>
</reference>
<proteinExistence type="evidence at transcript level"/>
<protein>
    <submittedName>
        <fullName evidence="1">Uncharacterized protein</fullName>
    </submittedName>
</protein>